<sequence>MVSLWPWRGDDSSPASFEKALSSLATKITATQAQLDKTRSTSRRLKVLWTLYLTFAYLVYAIVLVLVVGWKNLGAWEWTGLAGGPVVIYVTRTILATYFNFRTESLSARLKDQQNERAATIRKLKAATKYDSTQELLEKYGGESKSKAKGKESEDQKEAAKGKAGPHHGQPGTPQRTNLPPPPTANIPRSDTRGSMLSHPGTPQSMHMGSVRGSPQVAGSHLHDMEPSAEFAPNAFGPEGAPPPVVAGTHQYAPAYQGPSEGHWYDRIMDLLLGEDETAPKNRIVLICSRCRLVNGQAPPGTKALSEIGTWKCMGCGTSNGEMDEGKKILKEVLGTQSRDADDSAESAAEVDEETHVGEDDNRVKEQEAGEETSGLKKRQSKT</sequence>
<evidence type="ECO:0000256" key="1">
    <source>
        <dbReference type="RuleBase" id="RU367073"/>
    </source>
</evidence>
<comment type="function">
    <text evidence="1">Plays a role in determining ER morphology.</text>
</comment>
<feature type="transmembrane region" description="Helical" evidence="1">
    <location>
        <begin position="82"/>
        <end position="101"/>
    </location>
</feature>
<dbReference type="GO" id="GO:1903373">
    <property type="term" value="P:positive regulation of endoplasmic reticulum tubular network organization"/>
    <property type="evidence" value="ECO:0007669"/>
    <property type="project" value="UniProtKB-UniRule"/>
</dbReference>
<dbReference type="InParanoid" id="A0A507AN92"/>
<dbReference type="RefSeq" id="XP_030993083.1">
    <property type="nucleotide sequence ID" value="XM_031134724.1"/>
</dbReference>
<keyword evidence="1" id="KW-0812">Transmembrane</keyword>
<evidence type="ECO:0000313" key="4">
    <source>
        <dbReference type="EMBL" id="TPX11372.1"/>
    </source>
</evidence>
<feature type="domain" description="Lunapark zinc ribbon" evidence="3">
    <location>
        <begin position="264"/>
        <end position="320"/>
    </location>
</feature>
<keyword evidence="5" id="KW-1185">Reference proteome</keyword>
<keyword evidence="1" id="KW-0472">Membrane</keyword>
<dbReference type="Proteomes" id="UP000319257">
    <property type="component" value="Unassembled WGS sequence"/>
</dbReference>
<comment type="caution">
    <text evidence="4">The sequence shown here is derived from an EMBL/GenBank/DDBJ whole genome shotgun (WGS) entry which is preliminary data.</text>
</comment>
<feature type="compositionally biased region" description="Polar residues" evidence="2">
    <location>
        <begin position="187"/>
        <end position="207"/>
    </location>
</feature>
<feature type="compositionally biased region" description="Acidic residues" evidence="2">
    <location>
        <begin position="343"/>
        <end position="353"/>
    </location>
</feature>
<feature type="compositionally biased region" description="Basic and acidic residues" evidence="2">
    <location>
        <begin position="139"/>
        <end position="161"/>
    </location>
</feature>
<keyword evidence="1" id="KW-1133">Transmembrane helix</keyword>
<comment type="subcellular location">
    <subcellularLocation>
        <location evidence="1">Endoplasmic reticulum membrane</location>
        <topology evidence="1">Multi-pass membrane protein</topology>
    </subcellularLocation>
</comment>
<protein>
    <recommendedName>
        <fullName evidence="1">Endoplasmic reticulum junction formation protein lunapark</fullName>
    </recommendedName>
</protein>
<dbReference type="STRING" id="1093900.A0A507AN92"/>
<feature type="region of interest" description="Disordered" evidence="2">
    <location>
        <begin position="334"/>
        <end position="383"/>
    </location>
</feature>
<feature type="compositionally biased region" description="Basic and acidic residues" evidence="2">
    <location>
        <begin position="354"/>
        <end position="368"/>
    </location>
</feature>
<keyword evidence="1" id="KW-0863">Zinc-finger</keyword>
<keyword evidence="1" id="KW-0862">Zinc</keyword>
<comment type="domain">
    <text evidence="1">The C4-type zinc finger motif is necessary both for its ER three-way tubular junction localization and formation.</text>
</comment>
<name>A0A507AN92_9PEZI</name>
<dbReference type="GO" id="GO:0098826">
    <property type="term" value="C:endoplasmic reticulum tubular network membrane"/>
    <property type="evidence" value="ECO:0007669"/>
    <property type="project" value="UniProtKB-UniRule"/>
</dbReference>
<dbReference type="GO" id="GO:0071788">
    <property type="term" value="P:endoplasmic reticulum tubular network maintenance"/>
    <property type="evidence" value="ECO:0007669"/>
    <property type="project" value="UniProtKB-UniRule"/>
</dbReference>
<dbReference type="AlphaFoldDB" id="A0A507AN92"/>
<dbReference type="InterPro" id="IPR019273">
    <property type="entry name" value="Lunapark_Znf"/>
</dbReference>
<evidence type="ECO:0000259" key="3">
    <source>
        <dbReference type="Pfam" id="PF10058"/>
    </source>
</evidence>
<reference evidence="4 5" key="1">
    <citation type="submission" date="2019-06" db="EMBL/GenBank/DDBJ databases">
        <title>Draft genome sequence of the filamentous fungus Phialemoniopsis curvata isolated from diesel fuel.</title>
        <authorList>
            <person name="Varaljay V.A."/>
            <person name="Lyon W.J."/>
            <person name="Crouch A.L."/>
            <person name="Drake C.E."/>
            <person name="Hollomon J.M."/>
            <person name="Nadeau L.J."/>
            <person name="Nunn H.S."/>
            <person name="Stevenson B.S."/>
            <person name="Bojanowski C.L."/>
            <person name="Crookes-Goodson W.J."/>
        </authorList>
    </citation>
    <scope>NUCLEOTIDE SEQUENCE [LARGE SCALE GENOMIC DNA]</scope>
    <source>
        <strain evidence="4 5">D216</strain>
    </source>
</reference>
<keyword evidence="1" id="KW-0479">Metal-binding</keyword>
<dbReference type="InterPro" id="IPR040115">
    <property type="entry name" value="Lnp"/>
</dbReference>
<accession>A0A507AN92</accession>
<organism evidence="4 5">
    <name type="scientific">Thyridium curvatum</name>
    <dbReference type="NCBI Taxonomy" id="1093900"/>
    <lineage>
        <taxon>Eukaryota</taxon>
        <taxon>Fungi</taxon>
        <taxon>Dikarya</taxon>
        <taxon>Ascomycota</taxon>
        <taxon>Pezizomycotina</taxon>
        <taxon>Sordariomycetes</taxon>
        <taxon>Sordariomycetidae</taxon>
        <taxon>Thyridiales</taxon>
        <taxon>Thyridiaceae</taxon>
        <taxon>Thyridium</taxon>
    </lineage>
</organism>
<dbReference type="GO" id="GO:0008270">
    <property type="term" value="F:zinc ion binding"/>
    <property type="evidence" value="ECO:0007669"/>
    <property type="project" value="UniProtKB-KW"/>
</dbReference>
<dbReference type="Pfam" id="PF10058">
    <property type="entry name" value="Zn_ribbon_10"/>
    <property type="match status" value="1"/>
</dbReference>
<dbReference type="OrthoDB" id="1725934at2759"/>
<evidence type="ECO:0000256" key="2">
    <source>
        <dbReference type="SAM" id="MobiDB-lite"/>
    </source>
</evidence>
<gene>
    <name evidence="4" type="ORF">E0L32_001190</name>
</gene>
<feature type="region of interest" description="Disordered" evidence="2">
    <location>
        <begin position="139"/>
        <end position="252"/>
    </location>
</feature>
<dbReference type="EMBL" id="SKBQ01000004">
    <property type="protein sequence ID" value="TPX11372.1"/>
    <property type="molecule type" value="Genomic_DNA"/>
</dbReference>
<proteinExistence type="inferred from homology"/>
<keyword evidence="1" id="KW-0256">Endoplasmic reticulum</keyword>
<dbReference type="PANTHER" id="PTHR22166:SF12">
    <property type="entry name" value="ENDOPLASMIC RETICULUM JUNCTION FORMATION PROTEIN LUNAPARK"/>
    <property type="match status" value="1"/>
</dbReference>
<comment type="similarity">
    <text evidence="1">Belongs to the lunapark family.</text>
</comment>
<feature type="transmembrane region" description="Helical" evidence="1">
    <location>
        <begin position="47"/>
        <end position="70"/>
    </location>
</feature>
<evidence type="ECO:0000313" key="5">
    <source>
        <dbReference type="Proteomes" id="UP000319257"/>
    </source>
</evidence>
<dbReference type="PANTHER" id="PTHR22166">
    <property type="entry name" value="ENDOPLASMIC RETICULUM JUNCTION FORMATION PROTEIN LUNAPARK"/>
    <property type="match status" value="1"/>
</dbReference>
<dbReference type="GeneID" id="41968637"/>